<dbReference type="Gene3D" id="3.40.50.1240">
    <property type="entry name" value="Phosphoglycerate mutase-like"/>
    <property type="match status" value="1"/>
</dbReference>
<evidence type="ECO:0000313" key="2">
    <source>
        <dbReference type="Proteomes" id="UP001149074"/>
    </source>
</evidence>
<dbReference type="GeneID" id="81352386"/>
<keyword evidence="2" id="KW-1185">Reference proteome</keyword>
<dbReference type="EMBL" id="JAPQKI010000002">
    <property type="protein sequence ID" value="KAJ5110378.1"/>
    <property type="molecule type" value="Genomic_DNA"/>
</dbReference>
<dbReference type="PANTHER" id="PTHR48100:SF54">
    <property type="entry name" value="PHOSPHATASE SPAC5H10.03-RELATED"/>
    <property type="match status" value="1"/>
</dbReference>
<comment type="caution">
    <text evidence="1">The sequence shown here is derived from an EMBL/GenBank/DDBJ whole genome shotgun (WGS) entry which is preliminary data.</text>
</comment>
<dbReference type="AlphaFoldDB" id="A0A9W9G1J0"/>
<reference evidence="1" key="2">
    <citation type="journal article" date="2023" name="IMA Fungus">
        <title>Comparative genomic study of the Penicillium genus elucidates a diverse pangenome and 15 lateral gene transfer events.</title>
        <authorList>
            <person name="Petersen C."/>
            <person name="Sorensen T."/>
            <person name="Nielsen M.R."/>
            <person name="Sondergaard T.E."/>
            <person name="Sorensen J.L."/>
            <person name="Fitzpatrick D.A."/>
            <person name="Frisvad J.C."/>
            <person name="Nielsen K.L."/>
        </authorList>
    </citation>
    <scope>NUCLEOTIDE SEQUENCE</scope>
    <source>
        <strain evidence="1">IBT 30761</strain>
    </source>
</reference>
<dbReference type="Pfam" id="PF00300">
    <property type="entry name" value="His_Phos_1"/>
    <property type="match status" value="1"/>
</dbReference>
<dbReference type="InterPro" id="IPR013078">
    <property type="entry name" value="His_Pase_superF_clade-1"/>
</dbReference>
<gene>
    <name evidence="1" type="ORF">N7532_000913</name>
</gene>
<dbReference type="CDD" id="cd07067">
    <property type="entry name" value="HP_PGM_like"/>
    <property type="match status" value="1"/>
</dbReference>
<dbReference type="InterPro" id="IPR050275">
    <property type="entry name" value="PGM_Phosphatase"/>
</dbReference>
<dbReference type="InterPro" id="IPR029033">
    <property type="entry name" value="His_PPase_superfam"/>
</dbReference>
<dbReference type="RefSeq" id="XP_056478448.1">
    <property type="nucleotide sequence ID" value="XM_056613407.1"/>
</dbReference>
<dbReference type="OrthoDB" id="496981at2759"/>
<dbReference type="Proteomes" id="UP001149074">
    <property type="component" value="Unassembled WGS sequence"/>
</dbReference>
<organism evidence="1 2">
    <name type="scientific">Penicillium argentinense</name>
    <dbReference type="NCBI Taxonomy" id="1131581"/>
    <lineage>
        <taxon>Eukaryota</taxon>
        <taxon>Fungi</taxon>
        <taxon>Dikarya</taxon>
        <taxon>Ascomycota</taxon>
        <taxon>Pezizomycotina</taxon>
        <taxon>Eurotiomycetes</taxon>
        <taxon>Eurotiomycetidae</taxon>
        <taxon>Eurotiales</taxon>
        <taxon>Aspergillaceae</taxon>
        <taxon>Penicillium</taxon>
    </lineage>
</organism>
<sequence length="205" mass="22940">MQGRIHLVRHAEGLHNLRSDLNIPDAPLSQRGWYEAQELGRRFIKDNSNVVCAIVSSPLRRAIQTSLAAFPRILNSALSPEDRGRAVKLVLYANLQEISDYPANTGSSLSKLENEFPEIAPQIHHLDPKWYIKSGSNSPLPDFKAVILEELNRILESLTTTEEPEIIVVTHQGIISLLAPNVDIPMGQWKTFQLSRNGGEQLVLH</sequence>
<evidence type="ECO:0000313" key="1">
    <source>
        <dbReference type="EMBL" id="KAJ5110378.1"/>
    </source>
</evidence>
<name>A0A9W9G1J0_9EURO</name>
<dbReference type="SMART" id="SM00855">
    <property type="entry name" value="PGAM"/>
    <property type="match status" value="1"/>
</dbReference>
<protein>
    <submittedName>
        <fullName evidence="1">Histidine phosphatase superfamily clade-1</fullName>
    </submittedName>
</protein>
<dbReference type="SUPFAM" id="SSF53254">
    <property type="entry name" value="Phosphoglycerate mutase-like"/>
    <property type="match status" value="1"/>
</dbReference>
<dbReference type="GO" id="GO:0016791">
    <property type="term" value="F:phosphatase activity"/>
    <property type="evidence" value="ECO:0007669"/>
    <property type="project" value="TreeGrafter"/>
</dbReference>
<dbReference type="PANTHER" id="PTHR48100">
    <property type="entry name" value="BROAD-SPECIFICITY PHOSPHATASE YOR283W-RELATED"/>
    <property type="match status" value="1"/>
</dbReference>
<proteinExistence type="predicted"/>
<dbReference type="GO" id="GO:0005737">
    <property type="term" value="C:cytoplasm"/>
    <property type="evidence" value="ECO:0007669"/>
    <property type="project" value="TreeGrafter"/>
</dbReference>
<accession>A0A9W9G1J0</accession>
<reference evidence="1" key="1">
    <citation type="submission" date="2022-11" db="EMBL/GenBank/DDBJ databases">
        <authorList>
            <person name="Petersen C."/>
        </authorList>
    </citation>
    <scope>NUCLEOTIDE SEQUENCE</scope>
    <source>
        <strain evidence="1">IBT 30761</strain>
    </source>
</reference>